<dbReference type="Pfam" id="PF00560">
    <property type="entry name" value="LRR_1"/>
    <property type="match status" value="5"/>
</dbReference>
<sequence length="942" mass="105899">MKGKLFLEIHLIWVMLMLGQLHGYKSCVENERKALLELKTYLVSISEEGESDYVLPTWTNDTKSNCCRWEEIKCNRTSGRVIRISFGGLYLKESPLLNLSLLHPFEEVRSLNLTGYGFSGLFDDVEGYKGLRRLKKLEILDFSLNEFNNSIFPFLNAATSLTTLSLRNNVMKGPLPELKDLTNLVLLDLSSNRFNGSIPVQELSALTKLKVLDLSGNEFSGLMDLQGICEWKNMQELDLSKNKLVGQFPLCLTSLTGLRVLDLSSNLLTGMVPSDLGRLESLEYLSLSDNNFDGLFSFGSLTNLSKLKVFKIYSKSNLLQVEFESSYKPKFQLSVILLRSCNLERVPHFLLHQTDLRQVDLSENKISGKFPSWLLENNKKLEVLLLQNNSLTTFHLPKSSHNLLFLNVSVNAFNHLFPENIGWILPSLRYMNLANNSFHGNLPSSLGNMEEIEYLDLSHNKFQGKVPRSVARGCYSMTTLKLSHNKLSGEIFPESVHFTDITTLSMNNNQFTGKIGRGLRSLEYLYMLDISNNNLTGVIPSWFDELPSLSALLLSNNLLEGEIPISLFNMSSLWILDLSANSLVGDIPPCVSSRTPIVLLLQDNYLSGVIPDTLLGNVTILDLRNNRLSGNIPKFIDTRIISILLLRGNNLTGCIPHQVCGLRSIHLLDLANNRLNGSIPSCLSNTSFGLGKKDTFYGYDTGVISTSAENDRVYFKSLLVLDPFSMEYDTNTQTKIEFATKHRYDAYMGGNLKLLFGMDFSENELSGEIPVELGGLLELQALNLSHNNLSGVIPESFSRLENVESLDLSFNRLHGRIPPQLTDLSNLAVFKVSYNNLSGVIPHERQFNTFDTQSYLGNPLLCGQPTNTSCNSNNFQEPDTEVEDDESFIDMVSFYWSFGAAYVTILLGILASLSFDSPWSRAWFYIVYSFIHKVKNVFGKTL</sequence>
<dbReference type="SMART" id="SM00365">
    <property type="entry name" value="LRR_SD22"/>
    <property type="match status" value="5"/>
</dbReference>
<evidence type="ECO:0000256" key="11">
    <source>
        <dbReference type="SAM" id="Phobius"/>
    </source>
</evidence>
<evidence type="ECO:0000256" key="4">
    <source>
        <dbReference type="ARBA" id="ARBA00022614"/>
    </source>
</evidence>
<feature type="transmembrane region" description="Helical" evidence="11">
    <location>
        <begin position="894"/>
        <end position="915"/>
    </location>
</feature>
<keyword evidence="12" id="KW-0732">Signal</keyword>
<evidence type="ECO:0000256" key="12">
    <source>
        <dbReference type="SAM" id="SignalP"/>
    </source>
</evidence>
<dbReference type="EMBL" id="JAEFBJ010000007">
    <property type="protein sequence ID" value="KAG7590072.1"/>
    <property type="molecule type" value="Genomic_DNA"/>
</dbReference>
<organism evidence="14 15">
    <name type="scientific">Arabidopsis suecica</name>
    <name type="common">Swedish thale-cress</name>
    <name type="synonym">Cardaminopsis suecica</name>
    <dbReference type="NCBI Taxonomy" id="45249"/>
    <lineage>
        <taxon>Eukaryota</taxon>
        <taxon>Viridiplantae</taxon>
        <taxon>Streptophyta</taxon>
        <taxon>Embryophyta</taxon>
        <taxon>Tracheophyta</taxon>
        <taxon>Spermatophyta</taxon>
        <taxon>Magnoliopsida</taxon>
        <taxon>eudicotyledons</taxon>
        <taxon>Gunneridae</taxon>
        <taxon>Pentapetalae</taxon>
        <taxon>rosids</taxon>
        <taxon>malvids</taxon>
        <taxon>Brassicales</taxon>
        <taxon>Brassicaceae</taxon>
        <taxon>Camelineae</taxon>
        <taxon>Arabidopsis</taxon>
    </lineage>
</organism>
<accession>A0A8T2BWR1</accession>
<comment type="subcellular location">
    <subcellularLocation>
        <location evidence="1">Cell membrane</location>
        <topology evidence="1">Single-pass type I membrane protein</topology>
    </subcellularLocation>
</comment>
<dbReference type="InterPro" id="IPR051502">
    <property type="entry name" value="RLP_Defense_Trigger"/>
</dbReference>
<evidence type="ECO:0000313" key="15">
    <source>
        <dbReference type="Proteomes" id="UP000694251"/>
    </source>
</evidence>
<comment type="similarity">
    <text evidence="2">Belongs to the RLP family.</text>
</comment>
<dbReference type="PANTHER" id="PTHR48062:SF64">
    <property type="entry name" value="RECEPTOR-LIKE PROTEIN 13"/>
    <property type="match status" value="1"/>
</dbReference>
<gene>
    <name evidence="14" type="ORF">ISN44_As07g022800</name>
</gene>
<evidence type="ECO:0000259" key="13">
    <source>
        <dbReference type="Pfam" id="PF08263"/>
    </source>
</evidence>
<dbReference type="SMART" id="SM00369">
    <property type="entry name" value="LRR_TYP"/>
    <property type="match status" value="11"/>
</dbReference>
<keyword evidence="15" id="KW-1185">Reference proteome</keyword>
<reference evidence="14 15" key="1">
    <citation type="submission" date="2020-12" db="EMBL/GenBank/DDBJ databases">
        <title>Concerted genomic and epigenomic changes stabilize Arabidopsis allopolyploids.</title>
        <authorList>
            <person name="Chen Z."/>
        </authorList>
    </citation>
    <scope>NUCLEOTIDE SEQUENCE [LARGE SCALE GENOMIC DNA]</scope>
    <source>
        <strain evidence="14">As9502</strain>
        <tissue evidence="14">Leaf</tissue>
    </source>
</reference>
<keyword evidence="7 11" id="KW-1133">Transmembrane helix</keyword>
<name>A0A8T2BWR1_ARASU</name>
<dbReference type="Proteomes" id="UP000694251">
    <property type="component" value="Chromosome 7"/>
</dbReference>
<protein>
    <submittedName>
        <fullName evidence="14">Leucine-rich repeat</fullName>
    </submittedName>
</protein>
<evidence type="ECO:0000256" key="10">
    <source>
        <dbReference type="ARBA" id="ARBA00023180"/>
    </source>
</evidence>
<dbReference type="InterPro" id="IPR001611">
    <property type="entry name" value="Leu-rich_rpt"/>
</dbReference>
<comment type="caution">
    <text evidence="14">The sequence shown here is derived from an EMBL/GenBank/DDBJ whole genome shotgun (WGS) entry which is preliminary data.</text>
</comment>
<keyword evidence="3" id="KW-1003">Cell membrane</keyword>
<evidence type="ECO:0000256" key="5">
    <source>
        <dbReference type="ARBA" id="ARBA00022692"/>
    </source>
</evidence>
<evidence type="ECO:0000256" key="1">
    <source>
        <dbReference type="ARBA" id="ARBA00004251"/>
    </source>
</evidence>
<dbReference type="FunFam" id="3.80.10.10:FF:000213">
    <property type="entry name" value="Tyrosine-sulfated glycopeptide receptor 1"/>
    <property type="match status" value="1"/>
</dbReference>
<dbReference type="GO" id="GO:0005886">
    <property type="term" value="C:plasma membrane"/>
    <property type="evidence" value="ECO:0007669"/>
    <property type="project" value="UniProtKB-SubCell"/>
</dbReference>
<dbReference type="FunFam" id="3.80.10.10:FF:000095">
    <property type="entry name" value="LRR receptor-like serine/threonine-protein kinase GSO1"/>
    <property type="match status" value="1"/>
</dbReference>
<feature type="chain" id="PRO_5035779540" evidence="12">
    <location>
        <begin position="24"/>
        <end position="942"/>
    </location>
</feature>
<dbReference type="PANTHER" id="PTHR48062">
    <property type="entry name" value="RECEPTOR-LIKE PROTEIN 14"/>
    <property type="match status" value="1"/>
</dbReference>
<keyword evidence="4" id="KW-0433">Leucine-rich repeat</keyword>
<evidence type="ECO:0000256" key="6">
    <source>
        <dbReference type="ARBA" id="ARBA00022737"/>
    </source>
</evidence>
<dbReference type="PROSITE" id="PS51450">
    <property type="entry name" value="LRR"/>
    <property type="match status" value="2"/>
</dbReference>
<dbReference type="AlphaFoldDB" id="A0A8T2BWR1"/>
<keyword evidence="6" id="KW-0677">Repeat</keyword>
<dbReference type="InterPro" id="IPR013210">
    <property type="entry name" value="LRR_N_plant-typ"/>
</dbReference>
<evidence type="ECO:0000256" key="2">
    <source>
        <dbReference type="ARBA" id="ARBA00009592"/>
    </source>
</evidence>
<evidence type="ECO:0000256" key="7">
    <source>
        <dbReference type="ARBA" id="ARBA00022989"/>
    </source>
</evidence>
<keyword evidence="8 11" id="KW-0472">Membrane</keyword>
<feature type="domain" description="Leucine-rich repeat-containing N-terminal plant-type" evidence="13">
    <location>
        <begin position="29"/>
        <end position="75"/>
    </location>
</feature>
<keyword evidence="5 11" id="KW-0812">Transmembrane</keyword>
<dbReference type="InterPro" id="IPR003591">
    <property type="entry name" value="Leu-rich_rpt_typical-subtyp"/>
</dbReference>
<dbReference type="Pfam" id="PF13855">
    <property type="entry name" value="LRR_8"/>
    <property type="match status" value="3"/>
</dbReference>
<dbReference type="OrthoDB" id="4691307at2759"/>
<keyword evidence="10" id="KW-0325">Glycoprotein</keyword>
<dbReference type="Pfam" id="PF08263">
    <property type="entry name" value="LRRNT_2"/>
    <property type="match status" value="1"/>
</dbReference>
<keyword evidence="9" id="KW-0675">Receptor</keyword>
<evidence type="ECO:0000256" key="8">
    <source>
        <dbReference type="ARBA" id="ARBA00023136"/>
    </source>
</evidence>
<evidence type="ECO:0000256" key="9">
    <source>
        <dbReference type="ARBA" id="ARBA00023170"/>
    </source>
</evidence>
<evidence type="ECO:0000256" key="3">
    <source>
        <dbReference type="ARBA" id="ARBA00022475"/>
    </source>
</evidence>
<feature type="signal peptide" evidence="12">
    <location>
        <begin position="1"/>
        <end position="23"/>
    </location>
</feature>
<evidence type="ECO:0000313" key="14">
    <source>
        <dbReference type="EMBL" id="KAG7590072.1"/>
    </source>
</evidence>
<proteinExistence type="inferred from homology"/>
<dbReference type="FunFam" id="3.80.10.10:FF:001678">
    <property type="entry name" value="Calmodulin-binding receptor kinase CaMRLK"/>
    <property type="match status" value="1"/>
</dbReference>